<dbReference type="SUPFAM" id="SSF51735">
    <property type="entry name" value="NAD(P)-binding Rossmann-fold domains"/>
    <property type="match status" value="1"/>
</dbReference>
<dbReference type="InterPro" id="IPR036291">
    <property type="entry name" value="NAD(P)-bd_dom_sf"/>
</dbReference>
<feature type="domain" description="Enoyl reductase (ER)" evidence="3">
    <location>
        <begin position="10"/>
        <end position="335"/>
    </location>
</feature>
<dbReference type="EMBL" id="JBHLTF010000033">
    <property type="protein sequence ID" value="MFC0718933.1"/>
    <property type="molecule type" value="Genomic_DNA"/>
</dbReference>
<dbReference type="RefSeq" id="WP_189495254.1">
    <property type="nucleotide sequence ID" value="NZ_BMZT01000002.1"/>
</dbReference>
<dbReference type="InterPro" id="IPR014182">
    <property type="entry name" value="ADH_Zn_typ-1"/>
</dbReference>
<comment type="similarity">
    <text evidence="2">Belongs to the zinc-containing alcohol dehydrogenase family. Quinone oxidoreductase subfamily.</text>
</comment>
<proteinExistence type="inferred from homology"/>
<dbReference type="InterPro" id="IPR020843">
    <property type="entry name" value="ER"/>
</dbReference>
<evidence type="ECO:0000256" key="1">
    <source>
        <dbReference type="ARBA" id="ARBA00022857"/>
    </source>
</evidence>
<evidence type="ECO:0000313" key="4">
    <source>
        <dbReference type="EMBL" id="MFC0718933.1"/>
    </source>
</evidence>
<dbReference type="Proteomes" id="UP001589898">
    <property type="component" value="Unassembled WGS sequence"/>
</dbReference>
<dbReference type="PANTHER" id="PTHR44154">
    <property type="entry name" value="QUINONE OXIDOREDUCTASE"/>
    <property type="match status" value="1"/>
</dbReference>
<keyword evidence="2" id="KW-0479">Metal-binding</keyword>
<evidence type="ECO:0000259" key="3">
    <source>
        <dbReference type="SMART" id="SM00829"/>
    </source>
</evidence>
<keyword evidence="5" id="KW-1185">Reference proteome</keyword>
<keyword evidence="2" id="KW-0862">Zinc</keyword>
<protein>
    <recommendedName>
        <fullName evidence="2">Zinc-type alcohol dehydrogenase-like protein</fullName>
    </recommendedName>
</protein>
<dbReference type="SMART" id="SM00829">
    <property type="entry name" value="PKS_ER"/>
    <property type="match status" value="1"/>
</dbReference>
<dbReference type="Gene3D" id="3.40.50.720">
    <property type="entry name" value="NAD(P)-binding Rossmann-like Domain"/>
    <property type="match status" value="1"/>
</dbReference>
<dbReference type="InterPro" id="IPR013154">
    <property type="entry name" value="ADH-like_N"/>
</dbReference>
<dbReference type="PANTHER" id="PTHR44154:SF1">
    <property type="entry name" value="QUINONE OXIDOREDUCTASE"/>
    <property type="match status" value="1"/>
</dbReference>
<name>A0ABV6SZP3_9GAMM</name>
<dbReference type="Pfam" id="PF13602">
    <property type="entry name" value="ADH_zinc_N_2"/>
    <property type="match status" value="1"/>
</dbReference>
<dbReference type="SUPFAM" id="SSF50129">
    <property type="entry name" value="GroES-like"/>
    <property type="match status" value="1"/>
</dbReference>
<dbReference type="CDD" id="cd08252">
    <property type="entry name" value="AL_MDR"/>
    <property type="match status" value="1"/>
</dbReference>
<dbReference type="InterPro" id="IPR051603">
    <property type="entry name" value="Zinc-ADH_QOR/CCCR"/>
</dbReference>
<reference evidence="4 5" key="1">
    <citation type="submission" date="2024-09" db="EMBL/GenBank/DDBJ databases">
        <authorList>
            <person name="Sun Q."/>
            <person name="Mori K."/>
        </authorList>
    </citation>
    <scope>NUCLEOTIDE SEQUENCE [LARGE SCALE GENOMIC DNA]</scope>
    <source>
        <strain evidence="4 5">KCTC 52403</strain>
    </source>
</reference>
<keyword evidence="1" id="KW-0521">NADP</keyword>
<accession>A0ABV6SZP3</accession>
<dbReference type="NCBIfam" id="TIGR02817">
    <property type="entry name" value="adh_fam_1"/>
    <property type="match status" value="1"/>
</dbReference>
<keyword evidence="2" id="KW-0560">Oxidoreductase</keyword>
<sequence length="341" mass="36153">MRAVGYRTPGPIDAPDALVDIERPRPVAAGRDLLVEVRAVSVNPVDTKVRRTAAPEPGDWKVLGWDAAGVVVEAGPDAGRFRPGDEVFYAGALARPGTNAEFHLVDERIVGRKPRSLDWAEAAAMPLTAITAWEALFDRLDVHGREVPGAAPVIVIVGGAGGVGSMAIQLARQLTGLTVVATASRPETAEWVRGLGAHHVVDHRQPLAAQVAALGLGAPAFVFSTTQTDRHLAQIAELIAPQGRMVLIDDPASFDIGLFKRKSVSVHWEFMFTRSMSDTPDIGAQGALLDDVSRLVDAGTLRTTLGRRLGTIDAATLMEAHRLLESGTVIGKLVAEGFAAD</sequence>
<dbReference type="Pfam" id="PF08240">
    <property type="entry name" value="ADH_N"/>
    <property type="match status" value="1"/>
</dbReference>
<evidence type="ECO:0000313" key="5">
    <source>
        <dbReference type="Proteomes" id="UP001589898"/>
    </source>
</evidence>
<comment type="caution">
    <text evidence="4">The sequence shown here is derived from an EMBL/GenBank/DDBJ whole genome shotgun (WGS) entry which is preliminary data.</text>
</comment>
<dbReference type="InterPro" id="IPR011032">
    <property type="entry name" value="GroES-like_sf"/>
</dbReference>
<gene>
    <name evidence="4" type="ORF">ACFFFU_14475</name>
</gene>
<evidence type="ECO:0000256" key="2">
    <source>
        <dbReference type="RuleBase" id="RU364000"/>
    </source>
</evidence>
<dbReference type="Gene3D" id="3.90.180.10">
    <property type="entry name" value="Medium-chain alcohol dehydrogenases, catalytic domain"/>
    <property type="match status" value="1"/>
</dbReference>
<organism evidence="4 5">
    <name type="scientific">Luteimonas padinae</name>
    <dbReference type="NCBI Taxonomy" id="1714359"/>
    <lineage>
        <taxon>Bacteria</taxon>
        <taxon>Pseudomonadati</taxon>
        <taxon>Pseudomonadota</taxon>
        <taxon>Gammaproteobacteria</taxon>
        <taxon>Lysobacterales</taxon>
        <taxon>Lysobacteraceae</taxon>
        <taxon>Luteimonas</taxon>
    </lineage>
</organism>